<evidence type="ECO:0000256" key="1">
    <source>
        <dbReference type="ARBA" id="ARBA00001946"/>
    </source>
</evidence>
<keyword evidence="4 8" id="KW-0507">mRNA processing</keyword>
<dbReference type="Gene3D" id="3.20.100.10">
    <property type="entry name" value="mRNA triphosphatase Cet1-like"/>
    <property type="match status" value="1"/>
</dbReference>
<dbReference type="EC" id="3.6.1.74" evidence="8"/>
<comment type="subunit">
    <text evidence="8">Heterodimer. The mRNA-capping enzyme is composed of two separate chains alpha and beta, respectively a mRNA guanylyltransferase and an mRNA 5'-triphosphate monophosphatase.</text>
</comment>
<evidence type="ECO:0000259" key="9">
    <source>
        <dbReference type="Pfam" id="PF02940"/>
    </source>
</evidence>
<dbReference type="GO" id="GO:0031533">
    <property type="term" value="C:mRNA capping enzyme complex"/>
    <property type="evidence" value="ECO:0007669"/>
    <property type="project" value="UniProtKB-UniRule"/>
</dbReference>
<keyword evidence="6 8" id="KW-0539">Nucleus</keyword>
<protein>
    <recommendedName>
        <fullName evidence="8">mRNA-capping enzyme subunit beta</fullName>
        <ecNumber evidence="8">3.6.1.74</ecNumber>
    </recommendedName>
    <alternativeName>
        <fullName evidence="8">mRNA 5'-phosphatase</fullName>
    </alternativeName>
    <alternativeName>
        <fullName evidence="8">mRNA 5'-triphosphate monophosphatase</fullName>
    </alternativeName>
</protein>
<comment type="similarity">
    <text evidence="3 8">Belongs to the fungal TPase family.</text>
</comment>
<evidence type="ECO:0000256" key="6">
    <source>
        <dbReference type="ARBA" id="ARBA00023242"/>
    </source>
</evidence>
<gene>
    <name evidence="10" type="ORF">VNE69_11162</name>
</gene>
<comment type="function">
    <text evidence="8">First step of mRNA capping. Converts the 5'-triphosphate end of a nascent mRNA chain into a diphosphate end.</text>
</comment>
<dbReference type="RefSeq" id="XP_065331144.1">
    <property type="nucleotide sequence ID" value="XM_065475072.1"/>
</dbReference>
<dbReference type="KEGG" id="vnx:VNE69_11162"/>
<evidence type="ECO:0000256" key="2">
    <source>
        <dbReference type="ARBA" id="ARBA00004123"/>
    </source>
</evidence>
<feature type="domain" description="mRNA triphosphatase Cet1-like" evidence="9">
    <location>
        <begin position="20"/>
        <end position="206"/>
    </location>
</feature>
<accession>A0AAX4JGB4</accession>
<dbReference type="InterPro" id="IPR004206">
    <property type="entry name" value="mRNA_triPase_Cet1"/>
</dbReference>
<evidence type="ECO:0000256" key="5">
    <source>
        <dbReference type="ARBA" id="ARBA00022801"/>
    </source>
</evidence>
<dbReference type="PANTHER" id="PTHR28118:SF1">
    <property type="entry name" value="POLYNUCLEOTIDE 5'-TRIPHOSPHATASE CTL1-RELATED"/>
    <property type="match status" value="1"/>
</dbReference>
<keyword evidence="5 8" id="KW-0378">Hydrolase</keyword>
<dbReference type="GeneID" id="90542836"/>
<dbReference type="GO" id="GO:0006370">
    <property type="term" value="P:7-methylguanosine mRNA capping"/>
    <property type="evidence" value="ECO:0007669"/>
    <property type="project" value="UniProtKB-UniRule"/>
</dbReference>
<evidence type="ECO:0000313" key="10">
    <source>
        <dbReference type="EMBL" id="WUR04999.1"/>
    </source>
</evidence>
<dbReference type="EMBL" id="CP142736">
    <property type="protein sequence ID" value="WUR04999.1"/>
    <property type="molecule type" value="Genomic_DNA"/>
</dbReference>
<comment type="catalytic activity">
    <reaction evidence="7">
        <text>a 5'-end triphospho-ribonucleoside in mRNA + H2O = a 5'-end diphospho-ribonucleoside in mRNA + phosphate + H(+)</text>
        <dbReference type="Rhea" id="RHEA:67004"/>
        <dbReference type="Rhea" id="RHEA-COMP:17164"/>
        <dbReference type="Rhea" id="RHEA-COMP:17165"/>
        <dbReference type="ChEBI" id="CHEBI:15377"/>
        <dbReference type="ChEBI" id="CHEBI:15378"/>
        <dbReference type="ChEBI" id="CHEBI:43474"/>
        <dbReference type="ChEBI" id="CHEBI:167616"/>
        <dbReference type="ChEBI" id="CHEBI:167618"/>
        <dbReference type="EC" id="3.6.1.74"/>
    </reaction>
    <physiologicalReaction direction="left-to-right" evidence="7">
        <dbReference type="Rhea" id="RHEA:67005"/>
    </physiologicalReaction>
</comment>
<dbReference type="InterPro" id="IPR033469">
    <property type="entry name" value="CYTH-like_dom_sf"/>
</dbReference>
<dbReference type="GO" id="GO:0140818">
    <property type="term" value="F:mRNA 5'-triphosphate monophosphatase activity"/>
    <property type="evidence" value="ECO:0007669"/>
    <property type="project" value="UniProtKB-EC"/>
</dbReference>
<dbReference type="InterPro" id="IPR040343">
    <property type="entry name" value="Cet1/Ctl1"/>
</dbReference>
<evidence type="ECO:0000313" key="11">
    <source>
        <dbReference type="Proteomes" id="UP001334084"/>
    </source>
</evidence>
<dbReference type="AlphaFoldDB" id="A0AAX4JGB4"/>
<evidence type="ECO:0000256" key="7">
    <source>
        <dbReference type="ARBA" id="ARBA00047740"/>
    </source>
</evidence>
<dbReference type="SUPFAM" id="SSF55154">
    <property type="entry name" value="CYTH-like phosphatases"/>
    <property type="match status" value="1"/>
</dbReference>
<proteinExistence type="inferred from homology"/>
<dbReference type="InterPro" id="IPR037009">
    <property type="entry name" value="mRNA_triPase_Cet1_sf"/>
</dbReference>
<organism evidence="10 11">
    <name type="scientific">Vairimorpha necatrix</name>
    <dbReference type="NCBI Taxonomy" id="6039"/>
    <lineage>
        <taxon>Eukaryota</taxon>
        <taxon>Fungi</taxon>
        <taxon>Fungi incertae sedis</taxon>
        <taxon>Microsporidia</taxon>
        <taxon>Nosematidae</taxon>
        <taxon>Vairimorpha</taxon>
    </lineage>
</organism>
<evidence type="ECO:0000256" key="8">
    <source>
        <dbReference type="RuleBase" id="RU367053"/>
    </source>
</evidence>
<dbReference type="CDD" id="cd07470">
    <property type="entry name" value="CYTH-like_mRNA_RTPase"/>
    <property type="match status" value="1"/>
</dbReference>
<comment type="subcellular location">
    <subcellularLocation>
        <location evidence="2 8">Nucleus</location>
    </subcellularLocation>
</comment>
<sequence>MDKFEWFSVIKSSLLKYSSIKYEIEARIGRIYNKETESRMKLLSLVPVVFSKLPSQHSFVPGVDLWDFKSLKKDLTNSSFKKVDKDTISSSSTKLDKDFTIIFKEHIEDSFKYLRNGNRIRFINNEYRFCEKKCKIQVLDLYLPDYKYDVRISIMTEEKQMQRHTQSPVEFVRHRDRDTFTDKWFNYDFTVVRKNKEVTYEIEIEVEDLNYKVEEFITTFTKMNILNN</sequence>
<dbReference type="GO" id="GO:0004651">
    <property type="term" value="F:polynucleotide 5'-phosphatase activity"/>
    <property type="evidence" value="ECO:0007669"/>
    <property type="project" value="UniProtKB-UniRule"/>
</dbReference>
<keyword evidence="8" id="KW-0506">mRNA capping</keyword>
<dbReference type="PANTHER" id="PTHR28118">
    <property type="entry name" value="POLYNUCLEOTIDE 5'-TRIPHOSPHATASE-RELATED"/>
    <property type="match status" value="1"/>
</dbReference>
<dbReference type="Pfam" id="PF02940">
    <property type="entry name" value="mRNA_triPase"/>
    <property type="match status" value="1"/>
</dbReference>
<evidence type="ECO:0000256" key="4">
    <source>
        <dbReference type="ARBA" id="ARBA00022664"/>
    </source>
</evidence>
<name>A0AAX4JGB4_9MICR</name>
<comment type="cofactor">
    <cofactor evidence="1 8">
        <name>Mg(2+)</name>
        <dbReference type="ChEBI" id="CHEBI:18420"/>
    </cofactor>
</comment>
<keyword evidence="11" id="KW-1185">Reference proteome</keyword>
<dbReference type="Proteomes" id="UP001334084">
    <property type="component" value="Chromosome 11"/>
</dbReference>
<reference evidence="10" key="1">
    <citation type="journal article" date="2024" name="BMC Genomics">
        <title>Functional annotation of a divergent genome using sequence and structure-based similarity.</title>
        <authorList>
            <person name="Svedberg D."/>
            <person name="Winiger R.R."/>
            <person name="Berg A."/>
            <person name="Sharma H."/>
            <person name="Tellgren-Roth C."/>
            <person name="Debrunner-Vossbrinck B.A."/>
            <person name="Vossbrinck C.R."/>
            <person name="Barandun J."/>
        </authorList>
    </citation>
    <scope>NUCLEOTIDE SEQUENCE</scope>
    <source>
        <strain evidence="10">Illinois isolate</strain>
    </source>
</reference>
<evidence type="ECO:0000256" key="3">
    <source>
        <dbReference type="ARBA" id="ARBA00006345"/>
    </source>
</evidence>